<sequence>MHDYDNLLYKIARKLAYFEIYGEFLVEDERNNKPHATSIWGSDRDGSCFPLQQHVLQSDYVRYENSASTELPNATVRSFQVFRCQHHA</sequence>
<protein>
    <submittedName>
        <fullName evidence="2">Uncharacterized protein</fullName>
    </submittedName>
</protein>
<keyword evidence="1" id="KW-1185">Reference proteome</keyword>
<evidence type="ECO:0000313" key="1">
    <source>
        <dbReference type="Proteomes" id="UP000887565"/>
    </source>
</evidence>
<organism evidence="1 2">
    <name type="scientific">Romanomermis culicivorax</name>
    <name type="common">Nematode worm</name>
    <dbReference type="NCBI Taxonomy" id="13658"/>
    <lineage>
        <taxon>Eukaryota</taxon>
        <taxon>Metazoa</taxon>
        <taxon>Ecdysozoa</taxon>
        <taxon>Nematoda</taxon>
        <taxon>Enoplea</taxon>
        <taxon>Dorylaimia</taxon>
        <taxon>Mermithida</taxon>
        <taxon>Mermithoidea</taxon>
        <taxon>Mermithidae</taxon>
        <taxon>Romanomermis</taxon>
    </lineage>
</organism>
<name>A0A915J7W5_ROMCU</name>
<evidence type="ECO:0000313" key="2">
    <source>
        <dbReference type="WBParaSite" id="nRc.2.0.1.t22558-RA"/>
    </source>
</evidence>
<dbReference type="Proteomes" id="UP000887565">
    <property type="component" value="Unplaced"/>
</dbReference>
<dbReference type="AlphaFoldDB" id="A0A915J7W5"/>
<accession>A0A915J7W5</accession>
<proteinExistence type="predicted"/>
<reference evidence="2" key="1">
    <citation type="submission" date="2022-11" db="UniProtKB">
        <authorList>
            <consortium name="WormBaseParasite"/>
        </authorList>
    </citation>
    <scope>IDENTIFICATION</scope>
</reference>
<dbReference type="WBParaSite" id="nRc.2.0.1.t22558-RA">
    <property type="protein sequence ID" value="nRc.2.0.1.t22558-RA"/>
    <property type="gene ID" value="nRc.2.0.1.g22558"/>
</dbReference>